<sequence>MIRLLLILAAALVAFPVAAQDVAEDELTDCVGLKERQICKDADGNEVIVAQETRALVEPPTKRPVPTEPIAPMDHCAMGHLPPEQCPPKESDDAHAGMDHSTMDHSSHESEPDAEDHSAHGQMDHAQINHGQADHDQMDHGSMNHGAMDHSAMGHDGTDKSLPGAAPENAVPDRAFEGPQHAADAIWGADAMARARQANHDSHGKMKTGVVMIERLEARVPLEGGDTGFLWDAQGWYGGDIDKLFFKSEGEGEFGGLVEEAEAQLLWSHAIAPFWDLQAGARIDLEPETRSHLALGVQGLAPYMFHVDAAAFLSDRGDLTARLEAEYGQKITQRLILQPRVEVELAAQDIPELGIGAGLTKIEPGLRLRYEFVREFAPYLGVEYEAKLGETADLARAVGDDPDGFKFVLGLRAWF</sequence>
<gene>
    <name evidence="3" type="ORF">NSO95_14515</name>
</gene>
<feature type="signal peptide" evidence="2">
    <location>
        <begin position="1"/>
        <end position="19"/>
    </location>
</feature>
<protein>
    <submittedName>
        <fullName evidence="3">Copper resistance protein B</fullName>
    </submittedName>
</protein>
<accession>A0ABT1XU13</accession>
<dbReference type="InterPro" id="IPR007939">
    <property type="entry name" value="Cu-R_B_prcur"/>
</dbReference>
<proteinExistence type="predicted"/>
<dbReference type="RefSeq" id="WP_257597028.1">
    <property type="nucleotide sequence ID" value="NZ_JANKHH010000007.1"/>
</dbReference>
<evidence type="ECO:0000313" key="4">
    <source>
        <dbReference type="Proteomes" id="UP001206067"/>
    </source>
</evidence>
<dbReference type="Proteomes" id="UP001206067">
    <property type="component" value="Unassembled WGS sequence"/>
</dbReference>
<dbReference type="EMBL" id="JANKHH010000007">
    <property type="protein sequence ID" value="MCR2835160.1"/>
    <property type="molecule type" value="Genomic_DNA"/>
</dbReference>
<feature type="compositionally biased region" description="Basic and acidic residues" evidence="1">
    <location>
        <begin position="87"/>
        <end position="123"/>
    </location>
</feature>
<evidence type="ECO:0000256" key="2">
    <source>
        <dbReference type="SAM" id="SignalP"/>
    </source>
</evidence>
<reference evidence="3 4" key="1">
    <citation type="submission" date="2022-08" db="EMBL/GenBank/DDBJ databases">
        <title>Polyphasic taxonomy analysis of Qipengyuania sp.RS5-5.</title>
        <authorList>
            <person name="Xamxidin M."/>
            <person name="Wu M."/>
        </authorList>
    </citation>
    <scope>NUCLEOTIDE SEQUENCE [LARGE SCALE GENOMIC DNA]</scope>
    <source>
        <strain evidence="3 4">RS5-5</strain>
    </source>
</reference>
<evidence type="ECO:0000313" key="3">
    <source>
        <dbReference type="EMBL" id="MCR2835160.1"/>
    </source>
</evidence>
<organism evidence="3 4">
    <name type="scientific">Parerythrobacter lacustris</name>
    <dbReference type="NCBI Taxonomy" id="2969984"/>
    <lineage>
        <taxon>Bacteria</taxon>
        <taxon>Pseudomonadati</taxon>
        <taxon>Pseudomonadota</taxon>
        <taxon>Alphaproteobacteria</taxon>
        <taxon>Sphingomonadales</taxon>
        <taxon>Erythrobacteraceae</taxon>
        <taxon>Parerythrobacter</taxon>
    </lineage>
</organism>
<comment type="caution">
    <text evidence="3">The sequence shown here is derived from an EMBL/GenBank/DDBJ whole genome shotgun (WGS) entry which is preliminary data.</text>
</comment>
<dbReference type="Pfam" id="PF05275">
    <property type="entry name" value="CopB"/>
    <property type="match status" value="1"/>
</dbReference>
<evidence type="ECO:0000256" key="1">
    <source>
        <dbReference type="SAM" id="MobiDB-lite"/>
    </source>
</evidence>
<feature type="region of interest" description="Disordered" evidence="1">
    <location>
        <begin position="80"/>
        <end position="158"/>
    </location>
</feature>
<keyword evidence="2" id="KW-0732">Signal</keyword>
<name>A0ABT1XU13_9SPHN</name>
<feature type="chain" id="PRO_5045562830" evidence="2">
    <location>
        <begin position="20"/>
        <end position="415"/>
    </location>
</feature>
<keyword evidence="4" id="KW-1185">Reference proteome</keyword>